<dbReference type="PROSITE" id="PS50181">
    <property type="entry name" value="FBOX"/>
    <property type="match status" value="1"/>
</dbReference>
<evidence type="ECO:0000259" key="1">
    <source>
        <dbReference type="PROSITE" id="PS50181"/>
    </source>
</evidence>
<dbReference type="InterPro" id="IPR001810">
    <property type="entry name" value="F-box_dom"/>
</dbReference>
<dbReference type="Gene3D" id="1.20.1280.50">
    <property type="match status" value="1"/>
</dbReference>
<dbReference type="SMART" id="SM00256">
    <property type="entry name" value="FBOX"/>
    <property type="match status" value="1"/>
</dbReference>
<dbReference type="RefSeq" id="WP_098039084.1">
    <property type="nucleotide sequence ID" value="NZ_CWGJ01000026.1"/>
</dbReference>
<evidence type="ECO:0000313" key="3">
    <source>
        <dbReference type="Proteomes" id="UP000220251"/>
    </source>
</evidence>
<dbReference type="Proteomes" id="UP000220251">
    <property type="component" value="Unassembled WGS sequence"/>
</dbReference>
<organism evidence="2 3">
    <name type="scientific">Estrella lausannensis</name>
    <dbReference type="NCBI Taxonomy" id="483423"/>
    <lineage>
        <taxon>Bacteria</taxon>
        <taxon>Pseudomonadati</taxon>
        <taxon>Chlamydiota</taxon>
        <taxon>Chlamydiia</taxon>
        <taxon>Parachlamydiales</taxon>
        <taxon>Candidatus Criblamydiaceae</taxon>
        <taxon>Estrella</taxon>
    </lineage>
</organism>
<dbReference type="SUPFAM" id="SSF81383">
    <property type="entry name" value="F-box domain"/>
    <property type="match status" value="1"/>
</dbReference>
<dbReference type="AlphaFoldDB" id="A0A0H5DSE9"/>
<dbReference type="Pfam" id="PF12937">
    <property type="entry name" value="F-box-like"/>
    <property type="match status" value="1"/>
</dbReference>
<reference evidence="3" key="1">
    <citation type="submission" date="2015-06" db="EMBL/GenBank/DDBJ databases">
        <authorList>
            <person name="Bertelli C."/>
        </authorList>
    </citation>
    <scope>NUCLEOTIDE SEQUENCE [LARGE SCALE GENOMIC DNA]</scope>
    <source>
        <strain evidence="3">CRIB-30</strain>
    </source>
</reference>
<dbReference type="EMBL" id="CWGJ01000026">
    <property type="protein sequence ID" value="CRX39218.1"/>
    <property type="molecule type" value="Genomic_DNA"/>
</dbReference>
<sequence length="218" mass="24519">MSFEICLNNTYVDNSFLLSLPRELLLNICENLDIEDLLQLKSVSKEFYTLSTDRRVWRTIAEKKGVWIEEGLDPQGELMRIRQITLLSHQAPFVLSVAKLLGAGHTLAILQGEESSAKFYRNQALTIQCVDAVYQQAFTLKVLASKNHEEVDICYARLNPILDRLGKTKVGKHSTFPAKNFVAGYVRSLIQGNSRGILREGGEDLDVQIYQQPSAFGA</sequence>
<protein>
    <submittedName>
        <fullName evidence="2">F-box domain-containing protein</fullName>
    </submittedName>
</protein>
<accession>A0A0H5DSE9</accession>
<feature type="domain" description="F-box" evidence="1">
    <location>
        <begin position="14"/>
        <end position="60"/>
    </location>
</feature>
<gene>
    <name evidence="2" type="ORF">ELAC_1893</name>
</gene>
<name>A0A0H5DSE9_9BACT</name>
<evidence type="ECO:0000313" key="2">
    <source>
        <dbReference type="EMBL" id="CRX39218.1"/>
    </source>
</evidence>
<keyword evidence="3" id="KW-1185">Reference proteome</keyword>
<proteinExistence type="predicted"/>
<dbReference type="InterPro" id="IPR036047">
    <property type="entry name" value="F-box-like_dom_sf"/>
</dbReference>